<name>A0A7M7SYN7_STRPU</name>
<protein>
    <submittedName>
        <fullName evidence="1">Uncharacterized protein</fullName>
    </submittedName>
</protein>
<proteinExistence type="predicted"/>
<keyword evidence="2" id="KW-1185">Reference proteome</keyword>
<evidence type="ECO:0000313" key="1">
    <source>
        <dbReference type="EnsemblMetazoa" id="XP_030841069"/>
    </source>
</evidence>
<dbReference type="Proteomes" id="UP000007110">
    <property type="component" value="Unassembled WGS sequence"/>
</dbReference>
<sequence length="356" mass="39952">MAHTQRSRSPSKHSHHLHEWLNCLQPHASTLPKSNLGGLRTISPMNNSSQYITMLAQYLEAGDLDAAMAIFNHPTVTNVTLSEVLTTTSENTRLTAQVLSVKKPKPKKFQKDGNKFSKVEKKYDRLVLLRKLTEGDLFYLLTETPMDTRQLFKIQNYTWIGATVGLFEAEYNTMLNHVPIIKLDQPLLPIIPTVIYHITRPFVAEYSDKLIPRPLYINQATLTVTKANVIIGCGADFCDSQHNVNTQRPATVTQDIAKRVIQCHITSTEANISNSPFTSASFSRLFLSEHAMKVLVTSKIKLLENHGSHTIVVKYLLLPGSNLGALTEPGFLQDSCGKEHFVIVIRALSDVYYYTS</sequence>
<dbReference type="KEGG" id="spu:115923839"/>
<accession>A0A7M7SYN7</accession>
<reference evidence="2" key="1">
    <citation type="submission" date="2015-02" db="EMBL/GenBank/DDBJ databases">
        <title>Genome sequencing for Strongylocentrotus purpuratus.</title>
        <authorList>
            <person name="Murali S."/>
            <person name="Liu Y."/>
            <person name="Vee V."/>
            <person name="English A."/>
            <person name="Wang M."/>
            <person name="Skinner E."/>
            <person name="Han Y."/>
            <person name="Muzny D.M."/>
            <person name="Worley K.C."/>
            <person name="Gibbs R.A."/>
        </authorList>
    </citation>
    <scope>NUCLEOTIDE SEQUENCE</scope>
</reference>
<reference evidence="1" key="2">
    <citation type="submission" date="2021-01" db="UniProtKB">
        <authorList>
            <consortium name="EnsemblMetazoa"/>
        </authorList>
    </citation>
    <scope>IDENTIFICATION</scope>
</reference>
<dbReference type="AlphaFoldDB" id="A0A7M7SYN7"/>
<organism evidence="1 2">
    <name type="scientific">Strongylocentrotus purpuratus</name>
    <name type="common">Purple sea urchin</name>
    <dbReference type="NCBI Taxonomy" id="7668"/>
    <lineage>
        <taxon>Eukaryota</taxon>
        <taxon>Metazoa</taxon>
        <taxon>Echinodermata</taxon>
        <taxon>Eleutherozoa</taxon>
        <taxon>Echinozoa</taxon>
        <taxon>Echinoidea</taxon>
        <taxon>Euechinoidea</taxon>
        <taxon>Echinacea</taxon>
        <taxon>Camarodonta</taxon>
        <taxon>Echinidea</taxon>
        <taxon>Strongylocentrotidae</taxon>
        <taxon>Strongylocentrotus</taxon>
    </lineage>
</organism>
<dbReference type="GeneID" id="115923839"/>
<dbReference type="OrthoDB" id="10045557at2759"/>
<dbReference type="EnsemblMetazoa" id="XM_030985209">
    <property type="protein sequence ID" value="XP_030841069"/>
    <property type="gene ID" value="LOC115923839"/>
</dbReference>
<dbReference type="InParanoid" id="A0A7M7SYN7"/>
<dbReference type="RefSeq" id="XP_030841069.1">
    <property type="nucleotide sequence ID" value="XM_030985209.1"/>
</dbReference>
<evidence type="ECO:0000313" key="2">
    <source>
        <dbReference type="Proteomes" id="UP000007110"/>
    </source>
</evidence>